<reference evidence="3 4" key="1">
    <citation type="submission" date="2022-05" db="EMBL/GenBank/DDBJ databases">
        <authorList>
            <consortium name="Genoscope - CEA"/>
            <person name="William W."/>
        </authorList>
    </citation>
    <scope>NUCLEOTIDE SEQUENCE [LARGE SCALE GENOMIC DNA]</scope>
</reference>
<protein>
    <recommendedName>
        <fullName evidence="2">BEN domain-containing protein</fullName>
    </recommendedName>
</protein>
<feature type="non-terminal residue" evidence="3">
    <location>
        <position position="1"/>
    </location>
</feature>
<comment type="caution">
    <text evidence="3">The sequence shown here is derived from an EMBL/GenBank/DDBJ whole genome shotgun (WGS) entry which is preliminary data.</text>
</comment>
<feature type="domain" description="BEN" evidence="2">
    <location>
        <begin position="1"/>
        <end position="121"/>
    </location>
</feature>
<evidence type="ECO:0000256" key="1">
    <source>
        <dbReference type="SAM" id="MobiDB-lite"/>
    </source>
</evidence>
<dbReference type="PROSITE" id="PS51457">
    <property type="entry name" value="BEN"/>
    <property type="match status" value="1"/>
</dbReference>
<keyword evidence="4" id="KW-1185">Reference proteome</keyword>
<evidence type="ECO:0000313" key="4">
    <source>
        <dbReference type="Proteomes" id="UP001159405"/>
    </source>
</evidence>
<organism evidence="3 4">
    <name type="scientific">Porites lobata</name>
    <dbReference type="NCBI Taxonomy" id="104759"/>
    <lineage>
        <taxon>Eukaryota</taxon>
        <taxon>Metazoa</taxon>
        <taxon>Cnidaria</taxon>
        <taxon>Anthozoa</taxon>
        <taxon>Hexacorallia</taxon>
        <taxon>Scleractinia</taxon>
        <taxon>Fungiina</taxon>
        <taxon>Poritidae</taxon>
        <taxon>Porites</taxon>
    </lineage>
</organism>
<dbReference type="EMBL" id="CALNXK010000039">
    <property type="protein sequence ID" value="CAH3124311.1"/>
    <property type="molecule type" value="Genomic_DNA"/>
</dbReference>
<evidence type="ECO:0000259" key="2">
    <source>
        <dbReference type="PROSITE" id="PS51457"/>
    </source>
</evidence>
<feature type="region of interest" description="Disordered" evidence="1">
    <location>
        <begin position="1"/>
        <end position="64"/>
    </location>
</feature>
<accession>A0ABN8NX03</accession>
<dbReference type="InterPro" id="IPR018379">
    <property type="entry name" value="BEN_domain"/>
</dbReference>
<proteinExistence type="predicted"/>
<evidence type="ECO:0000313" key="3">
    <source>
        <dbReference type="EMBL" id="CAH3124311.1"/>
    </source>
</evidence>
<gene>
    <name evidence="3" type="ORF">PLOB_00030511</name>
</gene>
<dbReference type="Pfam" id="PF10523">
    <property type="entry name" value="BEN"/>
    <property type="match status" value="1"/>
</dbReference>
<sequence>SFEDQLSNVELTPSPSVCISPKASASNSPVSSLTTLQPQKRLNQLQKPANERESTMLIGSPSRGVREEAKLGSVEGKGYKLLKLDPNRMAAVRECTEMSFPPDENLKWTEIKKSIDEKCKM</sequence>
<dbReference type="Proteomes" id="UP001159405">
    <property type="component" value="Unassembled WGS sequence"/>
</dbReference>
<feature type="compositionally biased region" description="Polar residues" evidence="1">
    <location>
        <begin position="1"/>
        <end position="47"/>
    </location>
</feature>
<name>A0ABN8NX03_9CNID</name>
<feature type="non-terminal residue" evidence="3">
    <location>
        <position position="121"/>
    </location>
</feature>